<dbReference type="AlphaFoldDB" id="A0A662Z368"/>
<evidence type="ECO:0000313" key="1">
    <source>
        <dbReference type="EMBL" id="SEV83641.1"/>
    </source>
</evidence>
<reference evidence="1 2" key="1">
    <citation type="submission" date="2016-10" db="EMBL/GenBank/DDBJ databases">
        <authorList>
            <person name="Varghese N."/>
            <person name="Submissions S."/>
        </authorList>
    </citation>
    <scope>NUCLEOTIDE SEQUENCE [LARGE SCALE GENOMIC DNA]</scope>
    <source>
        <strain evidence="1 2">IBRC-M10081</strain>
    </source>
</reference>
<dbReference type="Gene3D" id="1.20.120.1450">
    <property type="match status" value="1"/>
</dbReference>
<sequence>MSFLEHKVKTALKHNSEYLMPFNADILSTIEHSRMTDKYRKTVDAVVLFNWALLHLDVKPKESDREQHVLVGDYLLAEFYKLVIEDNQLTVLNDMMEISKQIHNKKSRYLSENCNIEKSQLDALLYAPLHYLVEHFFLSKDVKRATERHVQQLMQDKMTLRLKEVM</sequence>
<proteinExistence type="predicted"/>
<dbReference type="OrthoDB" id="2417886at2"/>
<evidence type="ECO:0000313" key="2">
    <source>
        <dbReference type="Proteomes" id="UP000243605"/>
    </source>
</evidence>
<evidence type="ECO:0008006" key="3">
    <source>
        <dbReference type="Google" id="ProtNLM"/>
    </source>
</evidence>
<dbReference type="RefSeq" id="WP_091473330.1">
    <property type="nucleotide sequence ID" value="NZ_FOIT01000001.1"/>
</dbReference>
<gene>
    <name evidence="1" type="ORF">SAMN05192557_0359</name>
</gene>
<dbReference type="Proteomes" id="UP000243605">
    <property type="component" value="Unassembled WGS sequence"/>
</dbReference>
<name>A0A662Z368_9STAP</name>
<protein>
    <recommendedName>
        <fullName evidence="3">Heptaprenyl diphosphate synthase</fullName>
    </recommendedName>
</protein>
<accession>A0A662Z368</accession>
<keyword evidence="2" id="KW-1185">Reference proteome</keyword>
<dbReference type="EMBL" id="FOIT01000001">
    <property type="protein sequence ID" value="SEV83641.1"/>
    <property type="molecule type" value="Genomic_DNA"/>
</dbReference>
<organism evidence="1 2">
    <name type="scientific">Aliicoccus persicus</name>
    <dbReference type="NCBI Taxonomy" id="930138"/>
    <lineage>
        <taxon>Bacteria</taxon>
        <taxon>Bacillati</taxon>
        <taxon>Bacillota</taxon>
        <taxon>Bacilli</taxon>
        <taxon>Bacillales</taxon>
        <taxon>Staphylococcaceae</taxon>
        <taxon>Aliicoccus</taxon>
    </lineage>
</organism>